<evidence type="ECO:0000313" key="3">
    <source>
        <dbReference type="Proteomes" id="UP000070444"/>
    </source>
</evidence>
<dbReference type="AlphaFoldDB" id="A0A137P4Y9"/>
<sequence length="563" mass="64702">MSTINTDLKIEEPNNTSNKTNKTNKTNMTNKKVVNNVIENEDSNLENKSKASSSTRKKLMDLHIVCFKKYLEENKHISPTEAMDRVIKDTGLEIGYSSVQKTLLKLKKEMGIVANKKGLTRNRSKKLKDTDFEHLKSYLKENKYITYEQAKNRLHEETGLVVSVRTIGVAIKILREELGLEFKDLSPLGYKSNRPPIKLKDTHMEYLKKYLKEDIYIGNTEAMNRLYQDTGLKLSVTPVRHALIKLEEEIRNEEGELSSSESVSKTASKTWAFGLKLKKLHIECLKKYINENGIISANEATRRLQNETGLEVSYSTVGRVLAILKNSNQGSIETSLPISTSKVRSRAGSYNFKLQDQHMECLKRYLNENNSINLSEARKKLFNETGLKVSDIAIRNAFLELKEHADLDKSQPISNTKITLKQWNFGRKLKDNHIECLKKYLNEDIYIGSTVARNRLHDETGLEISIYPIQLALAKLKREMIQDENVPQPSISRSKVKARIREFGYKVKDIHIECLKKYLREDEFIHFEVAGDKLAQETGLKLSGRYIRKVLSKLKEEVEQSKD</sequence>
<evidence type="ECO:0000313" key="2">
    <source>
        <dbReference type="EMBL" id="KXN70068.1"/>
    </source>
</evidence>
<dbReference type="PANTHER" id="PTHR48472">
    <property type="entry name" value="TC1-LIKE TRANSPOSASE DDE DOMAIN-CONTAINING PROTEIN"/>
    <property type="match status" value="1"/>
</dbReference>
<dbReference type="EMBL" id="KQ964513">
    <property type="protein sequence ID" value="KXN70068.1"/>
    <property type="molecule type" value="Genomic_DNA"/>
</dbReference>
<organism evidence="2 3">
    <name type="scientific">Conidiobolus coronatus (strain ATCC 28846 / CBS 209.66 / NRRL 28638)</name>
    <name type="common">Delacroixia coronata</name>
    <dbReference type="NCBI Taxonomy" id="796925"/>
    <lineage>
        <taxon>Eukaryota</taxon>
        <taxon>Fungi</taxon>
        <taxon>Fungi incertae sedis</taxon>
        <taxon>Zoopagomycota</taxon>
        <taxon>Entomophthoromycotina</taxon>
        <taxon>Entomophthoromycetes</taxon>
        <taxon>Entomophthorales</taxon>
        <taxon>Ancylistaceae</taxon>
        <taxon>Conidiobolus</taxon>
    </lineage>
</organism>
<gene>
    <name evidence="2" type="ORF">CONCODRAFT_79001</name>
</gene>
<keyword evidence="3" id="KW-1185">Reference proteome</keyword>
<dbReference type="PANTHER" id="PTHR48472:SF1">
    <property type="entry name" value="TC1-LIKE TRANSPOSASE DDE DOMAIN-CONTAINING PROTEIN"/>
    <property type="match status" value="1"/>
</dbReference>
<reference evidence="2 3" key="1">
    <citation type="journal article" date="2015" name="Genome Biol. Evol.">
        <title>Phylogenomic analyses indicate that early fungi evolved digesting cell walls of algal ancestors of land plants.</title>
        <authorList>
            <person name="Chang Y."/>
            <person name="Wang S."/>
            <person name="Sekimoto S."/>
            <person name="Aerts A.L."/>
            <person name="Choi C."/>
            <person name="Clum A."/>
            <person name="LaButti K.M."/>
            <person name="Lindquist E.A."/>
            <person name="Yee Ngan C."/>
            <person name="Ohm R.A."/>
            <person name="Salamov A.A."/>
            <person name="Grigoriev I.V."/>
            <person name="Spatafora J.W."/>
            <person name="Berbee M.L."/>
        </authorList>
    </citation>
    <scope>NUCLEOTIDE SEQUENCE [LARGE SCALE GENOMIC DNA]</scope>
    <source>
        <strain evidence="2 3">NRRL 28638</strain>
    </source>
</reference>
<name>A0A137P4Y9_CONC2</name>
<evidence type="ECO:0000256" key="1">
    <source>
        <dbReference type="SAM" id="MobiDB-lite"/>
    </source>
</evidence>
<feature type="region of interest" description="Disordered" evidence="1">
    <location>
        <begin position="1"/>
        <end position="30"/>
    </location>
</feature>
<feature type="compositionally biased region" description="Low complexity" evidence="1">
    <location>
        <begin position="14"/>
        <end position="30"/>
    </location>
</feature>
<protein>
    <submittedName>
        <fullName evidence="2">Uncharacterized protein</fullName>
    </submittedName>
</protein>
<proteinExistence type="predicted"/>
<dbReference type="Proteomes" id="UP000070444">
    <property type="component" value="Unassembled WGS sequence"/>
</dbReference>
<accession>A0A137P4Y9</accession>